<feature type="domain" description="HTH merR-type" evidence="2">
    <location>
        <begin position="10"/>
        <end position="66"/>
    </location>
</feature>
<evidence type="ECO:0000259" key="2">
    <source>
        <dbReference type="PROSITE" id="PS50937"/>
    </source>
</evidence>
<dbReference type="RefSeq" id="WP_378249910.1">
    <property type="nucleotide sequence ID" value="NZ_JBHSKF010000014.1"/>
</dbReference>
<proteinExistence type="predicted"/>
<dbReference type="InterPro" id="IPR009061">
    <property type="entry name" value="DNA-bd_dom_put_sf"/>
</dbReference>
<dbReference type="Proteomes" id="UP001596157">
    <property type="component" value="Unassembled WGS sequence"/>
</dbReference>
<dbReference type="SUPFAM" id="SSF46955">
    <property type="entry name" value="Putative DNA-binding domain"/>
    <property type="match status" value="1"/>
</dbReference>
<evidence type="ECO:0000256" key="1">
    <source>
        <dbReference type="SAM" id="MobiDB-lite"/>
    </source>
</evidence>
<feature type="region of interest" description="Disordered" evidence="1">
    <location>
        <begin position="75"/>
        <end position="108"/>
    </location>
</feature>
<accession>A0ABW0ERU3</accession>
<protein>
    <submittedName>
        <fullName evidence="3">MerR family transcriptional regulator</fullName>
    </submittedName>
</protein>
<keyword evidence="4" id="KW-1185">Reference proteome</keyword>
<dbReference type="PROSITE" id="PS50937">
    <property type="entry name" value="HTH_MERR_2"/>
    <property type="match status" value="1"/>
</dbReference>
<evidence type="ECO:0000313" key="3">
    <source>
        <dbReference type="EMBL" id="MFC5290037.1"/>
    </source>
</evidence>
<comment type="caution">
    <text evidence="3">The sequence shown here is derived from an EMBL/GenBank/DDBJ whole genome shotgun (WGS) entry which is preliminary data.</text>
</comment>
<gene>
    <name evidence="3" type="ORF">ACFPM7_23530</name>
</gene>
<sequence length="108" mass="11761">MTRRPSQAPTPHAIRHYYEIGLLPGPERGGDDRRHYGHEDMIRLLWVRKVADAGIALDDVSGAFPPAEVMPVRCRGHPGELGGHPRRAGGRTAASTDRCAADGAKLEM</sequence>
<reference evidence="4" key="1">
    <citation type="journal article" date="2019" name="Int. J. Syst. Evol. Microbiol.">
        <title>The Global Catalogue of Microorganisms (GCM) 10K type strain sequencing project: providing services to taxonomists for standard genome sequencing and annotation.</title>
        <authorList>
            <consortium name="The Broad Institute Genomics Platform"/>
            <consortium name="The Broad Institute Genome Sequencing Center for Infectious Disease"/>
            <person name="Wu L."/>
            <person name="Ma J."/>
        </authorList>
    </citation>
    <scope>NUCLEOTIDE SEQUENCE [LARGE SCALE GENOMIC DNA]</scope>
    <source>
        <strain evidence="4">CCUG 59778</strain>
    </source>
</reference>
<dbReference type="EMBL" id="JBHSKF010000014">
    <property type="protein sequence ID" value="MFC5290037.1"/>
    <property type="molecule type" value="Genomic_DNA"/>
</dbReference>
<dbReference type="InterPro" id="IPR000551">
    <property type="entry name" value="MerR-type_HTH_dom"/>
</dbReference>
<name>A0ABW0ERU3_9PSEU</name>
<dbReference type="CDD" id="cd00592">
    <property type="entry name" value="HTH_MerR-like"/>
    <property type="match status" value="1"/>
</dbReference>
<dbReference type="Pfam" id="PF13411">
    <property type="entry name" value="MerR_1"/>
    <property type="match status" value="1"/>
</dbReference>
<dbReference type="Gene3D" id="1.10.1660.10">
    <property type="match status" value="1"/>
</dbReference>
<evidence type="ECO:0000313" key="4">
    <source>
        <dbReference type="Proteomes" id="UP001596157"/>
    </source>
</evidence>
<organism evidence="3 4">
    <name type="scientific">Actinokineospora guangxiensis</name>
    <dbReference type="NCBI Taxonomy" id="1490288"/>
    <lineage>
        <taxon>Bacteria</taxon>
        <taxon>Bacillati</taxon>
        <taxon>Actinomycetota</taxon>
        <taxon>Actinomycetes</taxon>
        <taxon>Pseudonocardiales</taxon>
        <taxon>Pseudonocardiaceae</taxon>
        <taxon>Actinokineospora</taxon>
    </lineage>
</organism>